<keyword evidence="1" id="KW-0472">Membrane</keyword>
<name>A0AA38MEV4_9CUCU</name>
<keyword evidence="1" id="KW-0812">Transmembrane</keyword>
<organism evidence="2 3">
    <name type="scientific">Zophobas morio</name>
    <dbReference type="NCBI Taxonomy" id="2755281"/>
    <lineage>
        <taxon>Eukaryota</taxon>
        <taxon>Metazoa</taxon>
        <taxon>Ecdysozoa</taxon>
        <taxon>Arthropoda</taxon>
        <taxon>Hexapoda</taxon>
        <taxon>Insecta</taxon>
        <taxon>Pterygota</taxon>
        <taxon>Neoptera</taxon>
        <taxon>Endopterygota</taxon>
        <taxon>Coleoptera</taxon>
        <taxon>Polyphaga</taxon>
        <taxon>Cucujiformia</taxon>
        <taxon>Tenebrionidae</taxon>
        <taxon>Zophobas</taxon>
    </lineage>
</organism>
<dbReference type="EMBL" id="JALNTZ010000004">
    <property type="protein sequence ID" value="KAJ3653812.1"/>
    <property type="molecule type" value="Genomic_DNA"/>
</dbReference>
<accession>A0AA38MEV4</accession>
<keyword evidence="3" id="KW-1185">Reference proteome</keyword>
<evidence type="ECO:0000313" key="3">
    <source>
        <dbReference type="Proteomes" id="UP001168821"/>
    </source>
</evidence>
<proteinExistence type="predicted"/>
<protein>
    <submittedName>
        <fullName evidence="2">Uncharacterized protein</fullName>
    </submittedName>
</protein>
<comment type="caution">
    <text evidence="2">The sequence shown here is derived from an EMBL/GenBank/DDBJ whole genome shotgun (WGS) entry which is preliminary data.</text>
</comment>
<evidence type="ECO:0000256" key="1">
    <source>
        <dbReference type="SAM" id="Phobius"/>
    </source>
</evidence>
<keyword evidence="1" id="KW-1133">Transmembrane helix</keyword>
<reference evidence="2" key="1">
    <citation type="journal article" date="2023" name="G3 (Bethesda)">
        <title>Whole genome assemblies of Zophobas morio and Tenebrio molitor.</title>
        <authorList>
            <person name="Kaur S."/>
            <person name="Stinson S.A."/>
            <person name="diCenzo G.C."/>
        </authorList>
    </citation>
    <scope>NUCLEOTIDE SEQUENCE</scope>
    <source>
        <strain evidence="2">QUZm001</strain>
    </source>
</reference>
<gene>
    <name evidence="2" type="ORF">Zmor_013045</name>
</gene>
<sequence length="118" mass="13559">MAQSEDAIFAVTLYPDFANSSHTLCFPSKLKVSPPPLRFYKTERPNKTDPIQPTLPHPLTSIIKYAQTPTLLKSIMYLLLFTRLSAYLVLVYGGLFLFTHDGVFFVLHAAFEYEYMYK</sequence>
<dbReference type="Proteomes" id="UP001168821">
    <property type="component" value="Unassembled WGS sequence"/>
</dbReference>
<dbReference type="AlphaFoldDB" id="A0AA38MEV4"/>
<feature type="transmembrane region" description="Helical" evidence="1">
    <location>
        <begin position="75"/>
        <end position="98"/>
    </location>
</feature>
<evidence type="ECO:0000313" key="2">
    <source>
        <dbReference type="EMBL" id="KAJ3653812.1"/>
    </source>
</evidence>